<dbReference type="AlphaFoldDB" id="A0A6P1W382"/>
<dbReference type="EMBL" id="CP045997">
    <property type="protein sequence ID" value="QHV99008.1"/>
    <property type="molecule type" value="Genomic_DNA"/>
</dbReference>
<dbReference type="Proteomes" id="UP000464577">
    <property type="component" value="Chromosome"/>
</dbReference>
<evidence type="ECO:0000313" key="1">
    <source>
        <dbReference type="EMBL" id="QHV99008.1"/>
    </source>
</evidence>
<dbReference type="RefSeq" id="WP_162389413.1">
    <property type="nucleotide sequence ID" value="NZ_CP045997.1"/>
</dbReference>
<proteinExistence type="predicted"/>
<protein>
    <submittedName>
        <fullName evidence="1">Uncharacterized protein</fullName>
    </submittedName>
</protein>
<gene>
    <name evidence="1" type="ORF">GJR95_30150</name>
</gene>
<sequence length="146" mass="16499">MKHTLFIMLLFPIRSLSQPKYIPLVRFDTLIYQYTISIQSGQRVDFPAGCHLYDITHQSRTGGIKVLFRDGSALYQKAVNSAFYIARTHNQPTGSLVPLKYGDRNWQSSESAGAIQSVTALDKAHFQLTYFTLTPLPRSPILSSYP</sequence>
<dbReference type="KEGG" id="senf:GJR95_30150"/>
<accession>A0A6P1W382</accession>
<organism evidence="1 2">
    <name type="scientific">Spirosoma endbachense</name>
    <dbReference type="NCBI Taxonomy" id="2666025"/>
    <lineage>
        <taxon>Bacteria</taxon>
        <taxon>Pseudomonadati</taxon>
        <taxon>Bacteroidota</taxon>
        <taxon>Cytophagia</taxon>
        <taxon>Cytophagales</taxon>
        <taxon>Cytophagaceae</taxon>
        <taxon>Spirosoma</taxon>
    </lineage>
</organism>
<name>A0A6P1W382_9BACT</name>
<keyword evidence="2" id="KW-1185">Reference proteome</keyword>
<evidence type="ECO:0000313" key="2">
    <source>
        <dbReference type="Proteomes" id="UP000464577"/>
    </source>
</evidence>
<reference evidence="1 2" key="1">
    <citation type="submission" date="2019-11" db="EMBL/GenBank/DDBJ databases">
        <title>Spirosoma endbachense sp. nov., isolated from a natural salt meadow.</title>
        <authorList>
            <person name="Rojas J."/>
            <person name="Ambika Manirajan B."/>
            <person name="Ratering S."/>
            <person name="Suarez C."/>
            <person name="Geissler-Plaum R."/>
            <person name="Schnell S."/>
        </authorList>
    </citation>
    <scope>NUCLEOTIDE SEQUENCE [LARGE SCALE GENOMIC DNA]</scope>
    <source>
        <strain evidence="1 2">I-24</strain>
    </source>
</reference>